<feature type="transmembrane region" description="Helical" evidence="1">
    <location>
        <begin position="77"/>
        <end position="100"/>
    </location>
</feature>
<keyword evidence="1" id="KW-1133">Transmembrane helix</keyword>
<reference evidence="3" key="1">
    <citation type="submission" date="2022-11" db="UniProtKB">
        <authorList>
            <consortium name="WormBaseParasite"/>
        </authorList>
    </citation>
    <scope>IDENTIFICATION</scope>
</reference>
<proteinExistence type="predicted"/>
<dbReference type="WBParaSite" id="Gr19_v10_g3857.t1">
    <property type="protein sequence ID" value="Gr19_v10_g3857.t1"/>
    <property type="gene ID" value="Gr19_v10_g3857"/>
</dbReference>
<keyword evidence="1" id="KW-0812">Transmembrane</keyword>
<keyword evidence="1" id="KW-0472">Membrane</keyword>
<keyword evidence="2" id="KW-1185">Reference proteome</keyword>
<accession>A0A914HTL7</accession>
<dbReference type="Proteomes" id="UP000887572">
    <property type="component" value="Unplaced"/>
</dbReference>
<protein>
    <submittedName>
        <fullName evidence="3">Uncharacterized protein</fullName>
    </submittedName>
</protein>
<organism evidence="2 3">
    <name type="scientific">Globodera rostochiensis</name>
    <name type="common">Golden nematode worm</name>
    <name type="synonym">Heterodera rostochiensis</name>
    <dbReference type="NCBI Taxonomy" id="31243"/>
    <lineage>
        <taxon>Eukaryota</taxon>
        <taxon>Metazoa</taxon>
        <taxon>Ecdysozoa</taxon>
        <taxon>Nematoda</taxon>
        <taxon>Chromadorea</taxon>
        <taxon>Rhabditida</taxon>
        <taxon>Tylenchina</taxon>
        <taxon>Tylenchomorpha</taxon>
        <taxon>Tylenchoidea</taxon>
        <taxon>Heteroderidae</taxon>
        <taxon>Heteroderinae</taxon>
        <taxon>Globodera</taxon>
    </lineage>
</organism>
<dbReference type="AlphaFoldDB" id="A0A914HTL7"/>
<feature type="transmembrane region" description="Helical" evidence="1">
    <location>
        <begin position="50"/>
        <end position="71"/>
    </location>
</feature>
<sequence length="196" mass="21987">MALLNTPNPRKEGEFVTEKRCSCPTSQLYAIKFNKVQCKVMSQCNKNCEIFCYAFLYFIILFGPLALLIATHGSGLTIIYISFALYNGTLIIIVTMAYAAQAEFTHTALEVLYKCRSCGHEMHVTYEVLRNARRRSGGDIFNAYGRYTRTCQEPEPLSLKTTAFDDLILDETNDQTPALSRSSNALQGCHANAIIE</sequence>
<evidence type="ECO:0000256" key="1">
    <source>
        <dbReference type="SAM" id="Phobius"/>
    </source>
</evidence>
<name>A0A914HTL7_GLORO</name>
<evidence type="ECO:0000313" key="2">
    <source>
        <dbReference type="Proteomes" id="UP000887572"/>
    </source>
</evidence>
<evidence type="ECO:0000313" key="3">
    <source>
        <dbReference type="WBParaSite" id="Gr19_v10_g3857.t1"/>
    </source>
</evidence>